<dbReference type="InterPro" id="IPR036116">
    <property type="entry name" value="FN3_sf"/>
</dbReference>
<proteinExistence type="predicted"/>
<feature type="chain" id="PRO_5041673264" description="Fibronectin type-III domain-containing protein" evidence="1">
    <location>
        <begin position="28"/>
        <end position="302"/>
    </location>
</feature>
<name>A0AA97I6H3_9MICO</name>
<gene>
    <name evidence="2" type="ORF">N8K70_14685</name>
</gene>
<dbReference type="GO" id="GO:0005975">
    <property type="term" value="P:carbohydrate metabolic process"/>
    <property type="evidence" value="ECO:0007669"/>
    <property type="project" value="UniProtKB-ARBA"/>
</dbReference>
<reference evidence="2 3" key="1">
    <citation type="submission" date="2023-02" db="EMBL/GenBank/DDBJ databases">
        <title>Microbacterium betulae sp. nov., isolated from birch wood.</title>
        <authorList>
            <person name="Pasciak M."/>
            <person name="Pawlik K.J."/>
            <person name="Martynowski D."/>
            <person name="Laczmanski L."/>
            <person name="Ciekot J."/>
            <person name="Szponar B."/>
            <person name="Wojcik-Fatla A."/>
            <person name="Mackiewicz B."/>
            <person name="Farian E."/>
            <person name="Cholewa G."/>
            <person name="Cholewa A."/>
            <person name="Dutkiewicz J."/>
        </authorList>
    </citation>
    <scope>NUCLEOTIDE SEQUENCE [LARGE SCALE GENOMIC DNA]</scope>
    <source>
        <strain evidence="2 3">AB</strain>
    </source>
</reference>
<dbReference type="RefSeq" id="WP_317139093.1">
    <property type="nucleotide sequence ID" value="NZ_CP118157.1"/>
</dbReference>
<keyword evidence="1" id="KW-0732">Signal</keyword>
<protein>
    <recommendedName>
        <fullName evidence="4">Fibronectin type-III domain-containing protein</fullName>
    </recommendedName>
</protein>
<evidence type="ECO:0000313" key="3">
    <source>
        <dbReference type="Proteomes" id="UP001305498"/>
    </source>
</evidence>
<dbReference type="InterPro" id="IPR013783">
    <property type="entry name" value="Ig-like_fold"/>
</dbReference>
<dbReference type="Proteomes" id="UP001305498">
    <property type="component" value="Chromosome"/>
</dbReference>
<dbReference type="AlphaFoldDB" id="A0AA97I6H3"/>
<dbReference type="Gene3D" id="2.60.40.10">
    <property type="entry name" value="Immunoglobulins"/>
    <property type="match status" value="1"/>
</dbReference>
<feature type="signal peptide" evidence="1">
    <location>
        <begin position="1"/>
        <end position="27"/>
    </location>
</feature>
<evidence type="ECO:0008006" key="4">
    <source>
        <dbReference type="Google" id="ProtNLM"/>
    </source>
</evidence>
<dbReference type="SUPFAM" id="SSF49265">
    <property type="entry name" value="Fibronectin type III"/>
    <property type="match status" value="1"/>
</dbReference>
<accession>A0AA97I6H3</accession>
<dbReference type="EMBL" id="CP118157">
    <property type="protein sequence ID" value="WOF22622.1"/>
    <property type="molecule type" value="Genomic_DNA"/>
</dbReference>
<evidence type="ECO:0000313" key="2">
    <source>
        <dbReference type="EMBL" id="WOF22622.1"/>
    </source>
</evidence>
<dbReference type="KEGG" id="mbet:N8K70_14685"/>
<keyword evidence="3" id="KW-1185">Reference proteome</keyword>
<sequence length="302" mass="29901">MIRRRALAVVAALATLAVLAGSGTAAAAWNASAALSATASSATIGTALVQDGQLNTTYRYTGSVSTAATGSLTITNSGGAPLSYELANQLTGSAALAEKTALILWVGTCGATIPSTGTVTTTLADRAPALPEEARALDPGASVTVCVATRISGTNAALQGESITAAFSVTGAVGTSWTTTASTDAITQSVYRIAAATDVACAASGSRAVTLRWTAPSNRPAGAAVRYRVYDTATGGDVVSLDSSSATVSVTIDSSTISRDGSYTLAVEAKDTASGTTAPASATISVVRSSILFGWIGSVKCS</sequence>
<organism evidence="2 3">
    <name type="scientific">Microbacterium betulae</name>
    <dbReference type="NCBI Taxonomy" id="2981139"/>
    <lineage>
        <taxon>Bacteria</taxon>
        <taxon>Bacillati</taxon>
        <taxon>Actinomycetota</taxon>
        <taxon>Actinomycetes</taxon>
        <taxon>Micrococcales</taxon>
        <taxon>Microbacteriaceae</taxon>
        <taxon>Microbacterium</taxon>
    </lineage>
</organism>
<evidence type="ECO:0000256" key="1">
    <source>
        <dbReference type="SAM" id="SignalP"/>
    </source>
</evidence>